<gene>
    <name evidence="2" type="ORF">LFTS_02051</name>
</gene>
<evidence type="ECO:0000259" key="1">
    <source>
        <dbReference type="PROSITE" id="PS51832"/>
    </source>
</evidence>
<dbReference type="InterPro" id="IPR052020">
    <property type="entry name" value="Cyclic_di-GMP/3'3'-cGAMP_PDE"/>
</dbReference>
<name>A0A2I2MI99_9BACT</name>
<dbReference type="CDD" id="cd00077">
    <property type="entry name" value="HDc"/>
    <property type="match status" value="1"/>
</dbReference>
<dbReference type="PANTHER" id="PTHR45228:SF5">
    <property type="entry name" value="CYCLIC DI-GMP PHOSPHODIESTERASE VC_1348-RELATED"/>
    <property type="match status" value="1"/>
</dbReference>
<dbReference type="EMBL" id="LT966316">
    <property type="protein sequence ID" value="SOU93401.1"/>
    <property type="molecule type" value="Genomic_DNA"/>
</dbReference>
<feature type="domain" description="HD-GYP" evidence="1">
    <location>
        <begin position="1"/>
        <end position="124"/>
    </location>
</feature>
<accession>A0A2I2MI99</accession>
<dbReference type="AlphaFoldDB" id="A0A2I2MI99"/>
<dbReference type="Pfam" id="PF13487">
    <property type="entry name" value="HD_5"/>
    <property type="match status" value="1"/>
</dbReference>
<dbReference type="InterPro" id="IPR037522">
    <property type="entry name" value="HD_GYP_dom"/>
</dbReference>
<sequence>MARSMKRNGLRCGRTPKRVITLCHKFRAWSRPPKSSCAMKSDMTGTGYPRGLKGEQLSLGTRLFALIDTLDAMTSDRSYRKALPFDQALAKTVRMNGIQFDPLAIQAFLAEETTLREMVEAKCFLATIPSSKPTTMKGIGHDCH</sequence>
<proteinExistence type="predicted"/>
<reference evidence="2" key="1">
    <citation type="submission" date="2017-12" db="EMBL/GenBank/DDBJ databases">
        <authorList>
            <consortium name="SysMetEx"/>
        </authorList>
    </citation>
    <scope>NUCLEOTIDE SEQUENCE</scope>
    <source>
        <strain evidence="2">Pb_238</strain>
    </source>
</reference>
<protein>
    <submittedName>
        <fullName evidence="2">HD domain-containing protein</fullName>
    </submittedName>
</protein>
<dbReference type="SUPFAM" id="SSF109604">
    <property type="entry name" value="HD-domain/PDEase-like"/>
    <property type="match status" value="1"/>
</dbReference>
<organism evidence="2">
    <name type="scientific">Leptospirillum ferriphilum</name>
    <dbReference type="NCBI Taxonomy" id="178606"/>
    <lineage>
        <taxon>Bacteria</taxon>
        <taxon>Pseudomonadati</taxon>
        <taxon>Nitrospirota</taxon>
        <taxon>Nitrospiria</taxon>
        <taxon>Nitrospirales</taxon>
        <taxon>Nitrospiraceae</taxon>
        <taxon>Leptospirillum</taxon>
    </lineage>
</organism>
<dbReference type="InterPro" id="IPR003607">
    <property type="entry name" value="HD/PDEase_dom"/>
</dbReference>
<dbReference type="PROSITE" id="PS51832">
    <property type="entry name" value="HD_GYP"/>
    <property type="match status" value="1"/>
</dbReference>
<dbReference type="Gene3D" id="1.10.3210.10">
    <property type="entry name" value="Hypothetical protein af1432"/>
    <property type="match status" value="1"/>
</dbReference>
<dbReference type="PANTHER" id="PTHR45228">
    <property type="entry name" value="CYCLIC DI-GMP PHOSPHODIESTERASE TM_0186-RELATED"/>
    <property type="match status" value="1"/>
</dbReference>
<evidence type="ECO:0000313" key="2">
    <source>
        <dbReference type="EMBL" id="SOU93401.1"/>
    </source>
</evidence>